<organism evidence="2 3">
    <name type="scientific">Acer saccharum</name>
    <name type="common">Sugar maple</name>
    <dbReference type="NCBI Taxonomy" id="4024"/>
    <lineage>
        <taxon>Eukaryota</taxon>
        <taxon>Viridiplantae</taxon>
        <taxon>Streptophyta</taxon>
        <taxon>Embryophyta</taxon>
        <taxon>Tracheophyta</taxon>
        <taxon>Spermatophyta</taxon>
        <taxon>Magnoliopsida</taxon>
        <taxon>eudicotyledons</taxon>
        <taxon>Gunneridae</taxon>
        <taxon>Pentapetalae</taxon>
        <taxon>rosids</taxon>
        <taxon>malvids</taxon>
        <taxon>Sapindales</taxon>
        <taxon>Sapindaceae</taxon>
        <taxon>Hippocastanoideae</taxon>
        <taxon>Acereae</taxon>
        <taxon>Acer</taxon>
    </lineage>
</organism>
<reference evidence="2" key="1">
    <citation type="journal article" date="2022" name="Plant J.">
        <title>Strategies of tolerance reflected in two North American maple genomes.</title>
        <authorList>
            <person name="McEvoy S.L."/>
            <person name="Sezen U.U."/>
            <person name="Trouern-Trend A."/>
            <person name="McMahon S.M."/>
            <person name="Schaberg P.G."/>
            <person name="Yang J."/>
            <person name="Wegrzyn J.L."/>
            <person name="Swenson N.G."/>
        </authorList>
    </citation>
    <scope>NUCLEOTIDE SEQUENCE</scope>
    <source>
        <strain evidence="2">NS2018</strain>
    </source>
</reference>
<dbReference type="Proteomes" id="UP001168877">
    <property type="component" value="Unassembled WGS sequence"/>
</dbReference>
<sequence>MLFTFCKGVEINISSNHLDLLHHDNPHSGGYVASSHASSAKHLLGLLLALGSCFSYAFWLIVQVAVMAAPPPVGSSPNMVAHLIFMLQPLLSPSSSELSPLHSFLPKTPSTTAATNQSIAALIDSLPPASIAAASNVSDLPVKPSFIDVLKKSSRSISSSMHFSPNMPTEKENLWLFALMN</sequence>
<keyword evidence="1" id="KW-0472">Membrane</keyword>
<comment type="caution">
    <text evidence="2">The sequence shown here is derived from an EMBL/GenBank/DDBJ whole genome shotgun (WGS) entry which is preliminary data.</text>
</comment>
<reference evidence="2" key="2">
    <citation type="submission" date="2023-06" db="EMBL/GenBank/DDBJ databases">
        <authorList>
            <person name="Swenson N.G."/>
            <person name="Wegrzyn J.L."/>
            <person name="Mcevoy S.L."/>
        </authorList>
    </citation>
    <scope>NUCLEOTIDE SEQUENCE</scope>
    <source>
        <strain evidence="2">NS2018</strain>
        <tissue evidence="2">Leaf</tissue>
    </source>
</reference>
<keyword evidence="3" id="KW-1185">Reference proteome</keyword>
<evidence type="ECO:0000313" key="3">
    <source>
        <dbReference type="Proteomes" id="UP001168877"/>
    </source>
</evidence>
<keyword evidence="1" id="KW-1133">Transmembrane helix</keyword>
<feature type="transmembrane region" description="Helical" evidence="1">
    <location>
        <begin position="43"/>
        <end position="62"/>
    </location>
</feature>
<dbReference type="EMBL" id="JAUESC010000381">
    <property type="protein sequence ID" value="KAK0589051.1"/>
    <property type="molecule type" value="Genomic_DNA"/>
</dbReference>
<gene>
    <name evidence="2" type="ORF">LWI29_008991</name>
</gene>
<keyword evidence="1" id="KW-0812">Transmembrane</keyword>
<accession>A0AA39S234</accession>
<proteinExistence type="predicted"/>
<evidence type="ECO:0000313" key="2">
    <source>
        <dbReference type="EMBL" id="KAK0589051.1"/>
    </source>
</evidence>
<evidence type="ECO:0000256" key="1">
    <source>
        <dbReference type="SAM" id="Phobius"/>
    </source>
</evidence>
<name>A0AA39S234_ACESA</name>
<dbReference type="AlphaFoldDB" id="A0AA39S234"/>
<protein>
    <submittedName>
        <fullName evidence="2">Uncharacterized protein</fullName>
    </submittedName>
</protein>